<dbReference type="AlphaFoldDB" id="A0A6A5ZWM4"/>
<feature type="chain" id="PRO_5025432275" description="Secreted protein" evidence="1">
    <location>
        <begin position="26"/>
        <end position="71"/>
    </location>
</feature>
<sequence>MRSPRSLTLCRWLAGSGCLSAVLECVRVFAAISCGRGHPAPQGYHLSPRRPPRCAPSAVMGFDYSRPATAI</sequence>
<evidence type="ECO:0000313" key="2">
    <source>
        <dbReference type="EMBL" id="KAF2123167.1"/>
    </source>
</evidence>
<accession>A0A6A5ZWM4</accession>
<organism evidence="2 3">
    <name type="scientific">Lophiotrema nucula</name>
    <dbReference type="NCBI Taxonomy" id="690887"/>
    <lineage>
        <taxon>Eukaryota</taxon>
        <taxon>Fungi</taxon>
        <taxon>Dikarya</taxon>
        <taxon>Ascomycota</taxon>
        <taxon>Pezizomycotina</taxon>
        <taxon>Dothideomycetes</taxon>
        <taxon>Pleosporomycetidae</taxon>
        <taxon>Pleosporales</taxon>
        <taxon>Lophiotremataceae</taxon>
        <taxon>Lophiotrema</taxon>
    </lineage>
</organism>
<evidence type="ECO:0008006" key="4">
    <source>
        <dbReference type="Google" id="ProtNLM"/>
    </source>
</evidence>
<keyword evidence="3" id="KW-1185">Reference proteome</keyword>
<reference evidence="2" key="1">
    <citation type="journal article" date="2020" name="Stud. Mycol.">
        <title>101 Dothideomycetes genomes: a test case for predicting lifestyles and emergence of pathogens.</title>
        <authorList>
            <person name="Haridas S."/>
            <person name="Albert R."/>
            <person name="Binder M."/>
            <person name="Bloem J."/>
            <person name="Labutti K."/>
            <person name="Salamov A."/>
            <person name="Andreopoulos B."/>
            <person name="Baker S."/>
            <person name="Barry K."/>
            <person name="Bills G."/>
            <person name="Bluhm B."/>
            <person name="Cannon C."/>
            <person name="Castanera R."/>
            <person name="Culley D."/>
            <person name="Daum C."/>
            <person name="Ezra D."/>
            <person name="Gonzalez J."/>
            <person name="Henrissat B."/>
            <person name="Kuo A."/>
            <person name="Liang C."/>
            <person name="Lipzen A."/>
            <person name="Lutzoni F."/>
            <person name="Magnuson J."/>
            <person name="Mondo S."/>
            <person name="Nolan M."/>
            <person name="Ohm R."/>
            <person name="Pangilinan J."/>
            <person name="Park H.-J."/>
            <person name="Ramirez L."/>
            <person name="Alfaro M."/>
            <person name="Sun H."/>
            <person name="Tritt A."/>
            <person name="Yoshinaga Y."/>
            <person name="Zwiers L.-H."/>
            <person name="Turgeon B."/>
            <person name="Goodwin S."/>
            <person name="Spatafora J."/>
            <person name="Crous P."/>
            <person name="Grigoriev I."/>
        </authorList>
    </citation>
    <scope>NUCLEOTIDE SEQUENCE</scope>
    <source>
        <strain evidence="2">CBS 627.86</strain>
    </source>
</reference>
<keyword evidence="1" id="KW-0732">Signal</keyword>
<dbReference type="Proteomes" id="UP000799770">
    <property type="component" value="Unassembled WGS sequence"/>
</dbReference>
<protein>
    <recommendedName>
        <fullName evidence="4">Secreted protein</fullName>
    </recommendedName>
</protein>
<feature type="signal peptide" evidence="1">
    <location>
        <begin position="1"/>
        <end position="25"/>
    </location>
</feature>
<proteinExistence type="predicted"/>
<evidence type="ECO:0000313" key="3">
    <source>
        <dbReference type="Proteomes" id="UP000799770"/>
    </source>
</evidence>
<name>A0A6A5ZWM4_9PLEO</name>
<gene>
    <name evidence="2" type="ORF">BDV96DRAFT_562051</name>
</gene>
<evidence type="ECO:0000256" key="1">
    <source>
        <dbReference type="SAM" id="SignalP"/>
    </source>
</evidence>
<dbReference type="EMBL" id="ML977310">
    <property type="protein sequence ID" value="KAF2123167.1"/>
    <property type="molecule type" value="Genomic_DNA"/>
</dbReference>